<dbReference type="GO" id="GO:0003677">
    <property type="term" value="F:DNA binding"/>
    <property type="evidence" value="ECO:0007669"/>
    <property type="project" value="UniProtKB-KW"/>
</dbReference>
<dbReference type="Pfam" id="PF01381">
    <property type="entry name" value="HTH_3"/>
    <property type="match status" value="1"/>
</dbReference>
<dbReference type="GO" id="GO:0003700">
    <property type="term" value="F:DNA-binding transcription factor activity"/>
    <property type="evidence" value="ECO:0007669"/>
    <property type="project" value="TreeGrafter"/>
</dbReference>
<comment type="caution">
    <text evidence="3">The sequence shown here is derived from an EMBL/GenBank/DDBJ whole genome shotgun (WGS) entry which is preliminary data.</text>
</comment>
<dbReference type="SUPFAM" id="SSF47413">
    <property type="entry name" value="lambda repressor-like DNA-binding domains"/>
    <property type="match status" value="1"/>
</dbReference>
<reference evidence="3 4" key="1">
    <citation type="submission" date="2014-04" db="EMBL/GenBank/DDBJ databases">
        <title>The Genome Sequence of Thermoanaerobaculum aquaticum MP-01, The First Cultivated Group 23 Acidobacterium.</title>
        <authorList>
            <person name="Stamps B.W."/>
            <person name="Losey N.A."/>
            <person name="Lawson P.A."/>
            <person name="Stevenson B.S."/>
        </authorList>
    </citation>
    <scope>NUCLEOTIDE SEQUENCE [LARGE SCALE GENOMIC DNA]</scope>
    <source>
        <strain evidence="3 4">MP-01</strain>
    </source>
</reference>
<dbReference type="PANTHER" id="PTHR46797:SF1">
    <property type="entry name" value="METHYLPHOSPHONATE SYNTHASE"/>
    <property type="match status" value="1"/>
</dbReference>
<dbReference type="InterPro" id="IPR050807">
    <property type="entry name" value="TransReg_Diox_bact_type"/>
</dbReference>
<dbReference type="Proteomes" id="UP000027284">
    <property type="component" value="Unassembled WGS sequence"/>
</dbReference>
<name>A0A062XZT6_9BACT</name>
<protein>
    <recommendedName>
        <fullName evidence="2">HTH cro/C1-type domain-containing protein</fullName>
    </recommendedName>
</protein>
<dbReference type="AlphaFoldDB" id="A0A062XZT6"/>
<accession>A0A062XZT6</accession>
<dbReference type="InterPro" id="IPR010982">
    <property type="entry name" value="Lambda_DNA-bd_dom_sf"/>
</dbReference>
<dbReference type="OrthoDB" id="7595480at2"/>
<dbReference type="EMBL" id="JMFG01000014">
    <property type="protein sequence ID" value="KDA54025.1"/>
    <property type="molecule type" value="Genomic_DNA"/>
</dbReference>
<dbReference type="RefSeq" id="WP_053334959.1">
    <property type="nucleotide sequence ID" value="NZ_JMFG01000014.1"/>
</dbReference>
<dbReference type="GO" id="GO:0005829">
    <property type="term" value="C:cytosol"/>
    <property type="evidence" value="ECO:0007669"/>
    <property type="project" value="TreeGrafter"/>
</dbReference>
<evidence type="ECO:0000313" key="4">
    <source>
        <dbReference type="Proteomes" id="UP000027284"/>
    </source>
</evidence>
<dbReference type="CDD" id="cd00093">
    <property type="entry name" value="HTH_XRE"/>
    <property type="match status" value="1"/>
</dbReference>
<keyword evidence="4" id="KW-1185">Reference proteome</keyword>
<feature type="domain" description="HTH cro/C1-type" evidence="2">
    <location>
        <begin position="14"/>
        <end position="68"/>
    </location>
</feature>
<dbReference type="STRING" id="1312852.EG19_01515"/>
<gene>
    <name evidence="3" type="ORF">EG19_01515</name>
</gene>
<evidence type="ECO:0000313" key="3">
    <source>
        <dbReference type="EMBL" id="KDA54025.1"/>
    </source>
</evidence>
<dbReference type="PROSITE" id="PS50943">
    <property type="entry name" value="HTH_CROC1"/>
    <property type="match status" value="1"/>
</dbReference>
<sequence>MNEGRLATAPGRLIRQHRLERQLTQAQLARQIGISQSDLSRIEKGEYRVPLDLLFRILQVLELTLGEFFGELNHSPLTPEEQKLLNSFRALSADGQREVLDFVDFLKEREGR</sequence>
<evidence type="ECO:0000256" key="1">
    <source>
        <dbReference type="ARBA" id="ARBA00023125"/>
    </source>
</evidence>
<evidence type="ECO:0000259" key="2">
    <source>
        <dbReference type="PROSITE" id="PS50943"/>
    </source>
</evidence>
<dbReference type="Gene3D" id="1.10.260.40">
    <property type="entry name" value="lambda repressor-like DNA-binding domains"/>
    <property type="match status" value="1"/>
</dbReference>
<proteinExistence type="predicted"/>
<dbReference type="PANTHER" id="PTHR46797">
    <property type="entry name" value="HTH-TYPE TRANSCRIPTIONAL REGULATOR"/>
    <property type="match status" value="1"/>
</dbReference>
<organism evidence="3 4">
    <name type="scientific">Thermoanaerobaculum aquaticum</name>
    <dbReference type="NCBI Taxonomy" id="1312852"/>
    <lineage>
        <taxon>Bacteria</taxon>
        <taxon>Pseudomonadati</taxon>
        <taxon>Acidobacteriota</taxon>
        <taxon>Thermoanaerobaculia</taxon>
        <taxon>Thermoanaerobaculales</taxon>
        <taxon>Thermoanaerobaculaceae</taxon>
        <taxon>Thermoanaerobaculum</taxon>
    </lineage>
</organism>
<keyword evidence="1" id="KW-0238">DNA-binding</keyword>
<dbReference type="SMART" id="SM00530">
    <property type="entry name" value="HTH_XRE"/>
    <property type="match status" value="1"/>
</dbReference>
<dbReference type="InterPro" id="IPR001387">
    <property type="entry name" value="Cro/C1-type_HTH"/>
</dbReference>